<name>A0A0V0GNP4_SOLCH</name>
<organism evidence="1">
    <name type="scientific">Solanum chacoense</name>
    <name type="common">Chaco potato</name>
    <dbReference type="NCBI Taxonomy" id="4108"/>
    <lineage>
        <taxon>Eukaryota</taxon>
        <taxon>Viridiplantae</taxon>
        <taxon>Streptophyta</taxon>
        <taxon>Embryophyta</taxon>
        <taxon>Tracheophyta</taxon>
        <taxon>Spermatophyta</taxon>
        <taxon>Magnoliopsida</taxon>
        <taxon>eudicotyledons</taxon>
        <taxon>Gunneridae</taxon>
        <taxon>Pentapetalae</taxon>
        <taxon>asterids</taxon>
        <taxon>lamiids</taxon>
        <taxon>Solanales</taxon>
        <taxon>Solanaceae</taxon>
        <taxon>Solanoideae</taxon>
        <taxon>Solaneae</taxon>
        <taxon>Solanum</taxon>
    </lineage>
</organism>
<feature type="non-terminal residue" evidence="1">
    <location>
        <position position="1"/>
    </location>
</feature>
<reference evidence="1" key="1">
    <citation type="submission" date="2015-12" db="EMBL/GenBank/DDBJ databases">
        <title>Gene expression during late stages of embryo sac development: a critical building block for successful pollen-pistil interactions.</title>
        <authorList>
            <person name="Liu Y."/>
            <person name="Joly V."/>
            <person name="Sabar M."/>
            <person name="Matton D.P."/>
        </authorList>
    </citation>
    <scope>NUCLEOTIDE SEQUENCE</scope>
</reference>
<sequence>VIGGHSAVASEGVSSFGCNDTLVFCDAGRAYILFETSVDKAPGCVRAKKSILKKYEIIPIGEVENVEALAHILNCKVGALPTTYLGLPL</sequence>
<accession>A0A0V0GNP4</accession>
<protein>
    <submittedName>
        <fullName evidence="1">Putative ovule protein</fullName>
    </submittedName>
</protein>
<evidence type="ECO:0000313" key="1">
    <source>
        <dbReference type="EMBL" id="JAP09887.1"/>
    </source>
</evidence>
<dbReference type="AlphaFoldDB" id="A0A0V0GNP4"/>
<proteinExistence type="predicted"/>
<dbReference type="EMBL" id="GEDG01034131">
    <property type="protein sequence ID" value="JAP09887.1"/>
    <property type="molecule type" value="Transcribed_RNA"/>
</dbReference>